<reference evidence="1" key="1">
    <citation type="journal article" date="2013" name="Syst. Appl. Microbiol.">
        <title>New insights into the archaeal diversity of a hypersaline microbial mat obtained by a metagenomic approach.</title>
        <authorList>
            <person name="Lopez-Lopez A."/>
            <person name="Richter M."/>
            <person name="Pena A."/>
            <person name="Tamames J."/>
            <person name="Rossello-Mora R."/>
        </authorList>
    </citation>
    <scope>NUCLEOTIDE SEQUENCE</scope>
</reference>
<name>M1QA47_9ZZZZ</name>
<gene>
    <name evidence="1" type="ORF">FLSS-2_0004</name>
</gene>
<dbReference type="EMBL" id="JX684074">
    <property type="protein sequence ID" value="AGF92843.1"/>
    <property type="molecule type" value="Genomic_DNA"/>
</dbReference>
<dbReference type="InterPro" id="IPR027417">
    <property type="entry name" value="P-loop_NTPase"/>
</dbReference>
<organism evidence="1">
    <name type="scientific">uncultured organism</name>
    <dbReference type="NCBI Taxonomy" id="155900"/>
    <lineage>
        <taxon>unclassified sequences</taxon>
        <taxon>environmental samples</taxon>
    </lineage>
</organism>
<evidence type="ECO:0000313" key="1">
    <source>
        <dbReference type="EMBL" id="AGF92843.1"/>
    </source>
</evidence>
<proteinExistence type="predicted"/>
<dbReference type="AlphaFoldDB" id="M1QA47"/>
<sequence length="188" mass="21333">MGALLNLIPQGTEILTAERGSPLPDSKSGHSPLYLAHELNDAPYYGYIWGREATRFLKAARDRRIAATLHAESLEGVRKKLTRRPVGLSEEDFSRIDLVVTMKMETRGSRRIRRIDRIYASGKANHRTIFRWDREADEYVRTKQLETENANTDLDVDGFINGLVEEKPEGLAAVRRLLLNELEGTGQN</sequence>
<dbReference type="Gene3D" id="3.40.50.300">
    <property type="entry name" value="P-loop containing nucleotide triphosphate hydrolases"/>
    <property type="match status" value="1"/>
</dbReference>
<protein>
    <submittedName>
        <fullName evidence="1">Uncharacterized protein</fullName>
    </submittedName>
</protein>
<accession>M1QA47</accession>